<protein>
    <submittedName>
        <fullName evidence="2">Uncharacterized protein</fullName>
    </submittedName>
</protein>
<dbReference type="STRING" id="529505.SAMN05421761_1203"/>
<dbReference type="RefSeq" id="WP_076502857.1">
    <property type="nucleotide sequence ID" value="NZ_FTOP01000020.1"/>
</dbReference>
<organism evidence="2 3">
    <name type="scientific">Belliella pelovolcani</name>
    <dbReference type="NCBI Taxonomy" id="529505"/>
    <lineage>
        <taxon>Bacteria</taxon>
        <taxon>Pseudomonadati</taxon>
        <taxon>Bacteroidota</taxon>
        <taxon>Cytophagia</taxon>
        <taxon>Cytophagales</taxon>
        <taxon>Cyclobacteriaceae</taxon>
        <taxon>Belliella</taxon>
    </lineage>
</organism>
<gene>
    <name evidence="2" type="ORF">SAMN05421761_1203</name>
</gene>
<keyword evidence="3" id="KW-1185">Reference proteome</keyword>
<dbReference type="EMBL" id="FTOP01000020">
    <property type="protein sequence ID" value="SIT13393.1"/>
    <property type="molecule type" value="Genomic_DNA"/>
</dbReference>
<dbReference type="AlphaFoldDB" id="A0A1N7PRW3"/>
<evidence type="ECO:0000313" key="2">
    <source>
        <dbReference type="EMBL" id="SIT13393.1"/>
    </source>
</evidence>
<proteinExistence type="predicted"/>
<name>A0A1N7PRW3_9BACT</name>
<evidence type="ECO:0000313" key="3">
    <source>
        <dbReference type="Proteomes" id="UP000186026"/>
    </source>
</evidence>
<accession>A0A1N7PRW3</accession>
<reference evidence="3" key="1">
    <citation type="submission" date="2017-01" db="EMBL/GenBank/DDBJ databases">
        <authorList>
            <person name="Varghese N."/>
            <person name="Submissions S."/>
        </authorList>
    </citation>
    <scope>NUCLEOTIDE SEQUENCE [LARGE SCALE GENOMIC DNA]</scope>
    <source>
        <strain evidence="3">DSM 46698</strain>
    </source>
</reference>
<sequence>MSKFKIAYIDESDEEIGKFQRFCFPTFEVIPITPKASIEETCLTILENHVDAVISDFEFSEQVSDIKYDGTDLINLFLSKREGFPVFIFTSYEPEAISKSDDVNIVYEKGEKYLADGSGNITKNQRLIERIKLQIEKYKHKLETDEKRLLELIAESKKRKLDALEKEELAELDSKIEKALDKESRISNLLRDDKEASELSQLLKKVDELAKSLGKKDE</sequence>
<feature type="coiled-coil region" evidence="1">
    <location>
        <begin position="121"/>
        <end position="167"/>
    </location>
</feature>
<evidence type="ECO:0000256" key="1">
    <source>
        <dbReference type="SAM" id="Coils"/>
    </source>
</evidence>
<keyword evidence="1" id="KW-0175">Coiled coil</keyword>
<dbReference type="OrthoDB" id="8480007at2"/>
<dbReference type="Proteomes" id="UP000186026">
    <property type="component" value="Unassembled WGS sequence"/>
</dbReference>